<reference evidence="2 3" key="1">
    <citation type="submission" date="2018-06" db="EMBL/GenBank/DDBJ databases">
        <authorList>
            <consortium name="Pathogen Informatics"/>
            <person name="Doyle S."/>
        </authorList>
    </citation>
    <scope>NUCLEOTIDE SEQUENCE [LARGE SCALE GENOMIC DNA]</scope>
    <source>
        <strain evidence="2 3">NCTC13315</strain>
    </source>
</reference>
<evidence type="ECO:0000313" key="2">
    <source>
        <dbReference type="EMBL" id="STX29042.1"/>
    </source>
</evidence>
<protein>
    <recommendedName>
        <fullName evidence="4">Chitinase</fullName>
    </recommendedName>
</protein>
<dbReference type="InterPro" id="IPR017853">
    <property type="entry name" value="GH"/>
</dbReference>
<organism evidence="2 3">
    <name type="scientific">Legionella beliardensis</name>
    <dbReference type="NCBI Taxonomy" id="91822"/>
    <lineage>
        <taxon>Bacteria</taxon>
        <taxon>Pseudomonadati</taxon>
        <taxon>Pseudomonadota</taxon>
        <taxon>Gammaproteobacteria</taxon>
        <taxon>Legionellales</taxon>
        <taxon>Legionellaceae</taxon>
        <taxon>Legionella</taxon>
    </lineage>
</organism>
<keyword evidence="1" id="KW-0732">Signal</keyword>
<sequence length="375" mass="41359">MLRKNKSSHKNNRKRAFPLLILSLSSLNLFASVTDGNGAWVYDTLYNNQGQKIGQSPGLFASQINNFNAAATGDHTITKLYSYGGSLEMYCKGSGGTATNKACNASNMYAYYDNGKLSTAAYYEVLGNGCKPVAIMPVVDGRLDQKGADDYLSALNNLDKKTAALFADKVAKLYCSDENVAGVQFDIEPFDISKPGQAYFYEQIAKDFASDMCIDAKHPKGRTFSIFTFSGKVDSTVARILNTYNNGYVIDSLYDLGSKPGGSVNSPAEYRNYISNEVKRMLDKAKQYNIKFQFAIPAAASAHEFESKGGKSTGFAQLDYVKASYEVFQQYKVQANPNFVGVALWTWLDQMWWGGQRFTPSVPNEQTKAFLANNL</sequence>
<evidence type="ECO:0008006" key="4">
    <source>
        <dbReference type="Google" id="ProtNLM"/>
    </source>
</evidence>
<dbReference type="AlphaFoldDB" id="A0A378I266"/>
<keyword evidence="3" id="KW-1185">Reference proteome</keyword>
<feature type="chain" id="PRO_5016805775" description="Chitinase" evidence="1">
    <location>
        <begin position="32"/>
        <end position="375"/>
    </location>
</feature>
<gene>
    <name evidence="2" type="ORF">NCTC13315_01577</name>
</gene>
<name>A0A378I266_9GAMM</name>
<accession>A0A378I266</accession>
<feature type="signal peptide" evidence="1">
    <location>
        <begin position="1"/>
        <end position="31"/>
    </location>
</feature>
<dbReference type="Proteomes" id="UP000254968">
    <property type="component" value="Unassembled WGS sequence"/>
</dbReference>
<evidence type="ECO:0000256" key="1">
    <source>
        <dbReference type="SAM" id="SignalP"/>
    </source>
</evidence>
<dbReference type="EMBL" id="UGNV01000001">
    <property type="protein sequence ID" value="STX29042.1"/>
    <property type="molecule type" value="Genomic_DNA"/>
</dbReference>
<proteinExistence type="predicted"/>
<dbReference type="SUPFAM" id="SSF51445">
    <property type="entry name" value="(Trans)glycosidases"/>
    <property type="match status" value="1"/>
</dbReference>
<evidence type="ECO:0000313" key="3">
    <source>
        <dbReference type="Proteomes" id="UP000254968"/>
    </source>
</evidence>